<evidence type="ECO:0008006" key="3">
    <source>
        <dbReference type="Google" id="ProtNLM"/>
    </source>
</evidence>
<evidence type="ECO:0000313" key="2">
    <source>
        <dbReference type="Proteomes" id="UP000253831"/>
    </source>
</evidence>
<reference evidence="1 2" key="1">
    <citation type="submission" date="2018-05" db="EMBL/GenBank/DDBJ databases">
        <title>Integrated omic analyses show evidence that a Ca. Accumulibacter phosphatis strain performs denitrification under micro-aerobic conditions.</title>
        <authorList>
            <person name="Camejo P.Y."/>
            <person name="Katherine M.D."/>
            <person name="Daniel N.R."/>
        </authorList>
    </citation>
    <scope>NUCLEOTIDE SEQUENCE [LARGE SCALE GENOMIC DNA]</scope>
    <source>
        <strain evidence="1">UW-LDO-IC</strain>
    </source>
</reference>
<accession>A0A369XRR2</accession>
<evidence type="ECO:0000313" key="1">
    <source>
        <dbReference type="EMBL" id="RDE52085.1"/>
    </source>
</evidence>
<dbReference type="Proteomes" id="UP000253831">
    <property type="component" value="Unassembled WGS sequence"/>
</dbReference>
<name>A0A369XRR2_9PROT</name>
<protein>
    <recommendedName>
        <fullName evidence="3">Phage tail protein</fullName>
    </recommendedName>
</protein>
<organism evidence="1 2">
    <name type="scientific">Candidatus Accumulibacter meliphilus</name>
    <dbReference type="NCBI Taxonomy" id="2211374"/>
    <lineage>
        <taxon>Bacteria</taxon>
        <taxon>Pseudomonadati</taxon>
        <taxon>Pseudomonadota</taxon>
        <taxon>Betaproteobacteria</taxon>
        <taxon>Candidatus Accumulibacter</taxon>
    </lineage>
</organism>
<sequence>MSETAASQRAQYPLAAYNFRVTVGEAVMSFTEVSGLAREYQTLTYKHGLSFWEGESISRFRYDKYVQLTLKKGVIAGLTEIYEWLDSADRLSLSISLCDEKGDAVVTWQIRKALIVKLEAPPLQASGNEAAIETLTLMVSGIAVEHH</sequence>
<dbReference type="PANTHER" id="PTHR38009:SF1">
    <property type="entry name" value="CONSERVED HYPOTHETICAL PHAGE TAIL PROTEIN"/>
    <property type="match status" value="1"/>
</dbReference>
<dbReference type="InterPro" id="IPR011747">
    <property type="entry name" value="CHP02241"/>
</dbReference>
<dbReference type="AlphaFoldDB" id="A0A369XRR2"/>
<comment type="caution">
    <text evidence="1">The sequence shown here is derived from an EMBL/GenBank/DDBJ whole genome shotgun (WGS) entry which is preliminary data.</text>
</comment>
<dbReference type="PANTHER" id="PTHR38009">
    <property type="entry name" value="CONSERVED HYPOTHETICAL PHAGE TAIL PROTEIN"/>
    <property type="match status" value="1"/>
</dbReference>
<proteinExistence type="predicted"/>
<dbReference type="NCBIfam" id="TIGR02241">
    <property type="entry name" value="conserved hypothetical phage tail region protein"/>
    <property type="match status" value="1"/>
</dbReference>
<gene>
    <name evidence="1" type="ORF">DVS81_02305</name>
</gene>
<dbReference type="EMBL" id="QPGA01000002">
    <property type="protein sequence ID" value="RDE52085.1"/>
    <property type="molecule type" value="Genomic_DNA"/>
</dbReference>
<dbReference type="Pfam" id="PF06841">
    <property type="entry name" value="Phage_T4_gp19"/>
    <property type="match status" value="1"/>
</dbReference>
<dbReference type="GO" id="GO:0005198">
    <property type="term" value="F:structural molecule activity"/>
    <property type="evidence" value="ECO:0007669"/>
    <property type="project" value="InterPro"/>
</dbReference>
<dbReference type="InterPro" id="IPR010667">
    <property type="entry name" value="Phage_T4_Gp19"/>
</dbReference>